<dbReference type="HOGENOM" id="CLU_009015_0_0_3"/>
<dbReference type="Proteomes" id="UP000010480">
    <property type="component" value="Chromosome"/>
</dbReference>
<sequence>MKKKYGYNALLSSFGGNIINKNILGFIVFLLSFLQSTSDGCASIFTDSAFTDTEKLFDTGSENQSQDLKNIDEKQYTTDSKQWVVVNDEKQFLFFSSSYDFVRSNIIVQNIEEYEVAQLFIPESELIEDAALRIALNPYSFDEQVSFTPFNNNLLAQNIEKYEVAQLFITPPQDVSIEDAALRIAFNPYSFESGVNFTPFNNNLLAQNIEEYEVAQLLIPESAIALNPSFSLGSLALNTTENQSRNWQNADEYSFFQEKLFAQSDLLAEDRLIPFERQPDPRTLPVEPLQDEPPEPEEEPPDTITVPPEVVAEFIDKALSGTATKYPWIVGGSDSLTFSPFIFKPRIDDMYLNLDLRESDRNPFWNKFGFGYYPYKDQLYWVLEDNTIVGSVAGILAGSIYEGKQTEITQRQVLTQRQSFTGYQAVWVIPNDLQRLFKVQDLSDFQVFSLAGEVVNPEGVPAGDIQFNTDNLGAVGKDTIILPSPQALNDSQIGVGSTFNPQGGGALFRNLDVENSPLILQGFPTNDLRALAEVDVRQGETIPKEILEGAGIYWTNPITGESAPIFNREVTSTPGVKIAQDGKFDNQDLLNILVNPFLTQKERNNHYWNSLFWLGMGIQPPEINTFEIANDQKDWYRFYFSGLHNRFLLQYSQEDIGAVFYNLFTNPGLSVTLSDDFNNVDETQSINASIGMMLGAIFHTLDLHILDESLEKARERRDNNEIFKPITTKATSEQRRDINVRLNSTLGYGNSASSLNQVSGFITFPTYVTPDESDIFQIRTGNIKRAVQFIQQDIGDWTEGETFVESARLSNEDFGPLTFLGNPTPLQATEFENRGQPINENFASQVVLISPEGQKFVQEFNSRYLTTYPVPITTFDLAYDRLVLRRDFTRDINLKYFNGYINLPTIEGLYAGTSGDWAYSANAGIWFNVDPNSAGDISRNDFGLKEPSVGIYVNALTTANFSSPEFDENNILKAISTHSPLFRFSWNSASSGNNPWQITLAYTYSRQTRTYGTSVTGALGIIPQYGNGSVVGFLNGRFSFNNGPILKGNLELGNTVYFGLEATQKVTDNILIGPYVRNYIDLNQGFNSREEELSYGGVIDYQMPDSRASMRLELGVTENGDFIGSLKGDLRF</sequence>
<feature type="compositionally biased region" description="Acidic residues" evidence="1">
    <location>
        <begin position="289"/>
        <end position="301"/>
    </location>
</feature>
<proteinExistence type="predicted"/>
<feature type="region of interest" description="Disordered" evidence="1">
    <location>
        <begin position="277"/>
        <end position="304"/>
    </location>
</feature>
<dbReference type="OrthoDB" id="422535at2"/>
<dbReference type="KEGG" id="can:Cyan10605_0201"/>
<name>K9Z0U4_CYAAP</name>
<evidence type="ECO:0000313" key="3">
    <source>
        <dbReference type="Proteomes" id="UP000010480"/>
    </source>
</evidence>
<reference evidence="3" key="1">
    <citation type="journal article" date="2013" name="Proc. Natl. Acad. Sci. U.S.A.">
        <title>Improving the coverage of the cyanobacterial phylum using diversity-driven genome sequencing.</title>
        <authorList>
            <person name="Shih P.M."/>
            <person name="Wu D."/>
            <person name="Latifi A."/>
            <person name="Axen S.D."/>
            <person name="Fewer D.P."/>
            <person name="Talla E."/>
            <person name="Calteau A."/>
            <person name="Cai F."/>
            <person name="Tandeau de Marsac N."/>
            <person name="Rippka R."/>
            <person name="Herdman M."/>
            <person name="Sivonen K."/>
            <person name="Coursin T."/>
            <person name="Laurent T."/>
            <person name="Goodwin L."/>
            <person name="Nolan M."/>
            <person name="Davenport K.W."/>
            <person name="Han C.S."/>
            <person name="Rubin E.M."/>
            <person name="Eisen J.A."/>
            <person name="Woyke T."/>
            <person name="Gugger M."/>
            <person name="Kerfeld C.A."/>
        </authorList>
    </citation>
    <scope>NUCLEOTIDE SEQUENCE [LARGE SCALE GENOMIC DNA]</scope>
    <source>
        <strain evidence="3">PCC 10605</strain>
    </source>
</reference>
<dbReference type="EMBL" id="CP003947">
    <property type="protein sequence ID" value="AFZ52357.1"/>
    <property type="molecule type" value="Genomic_DNA"/>
</dbReference>
<evidence type="ECO:0000256" key="1">
    <source>
        <dbReference type="SAM" id="MobiDB-lite"/>
    </source>
</evidence>
<protein>
    <submittedName>
        <fullName evidence="2">Uncharacterized protein</fullName>
    </submittedName>
</protein>
<organism evidence="2 3">
    <name type="scientific">Cyanobacterium aponinum (strain PCC 10605)</name>
    <dbReference type="NCBI Taxonomy" id="755178"/>
    <lineage>
        <taxon>Bacteria</taxon>
        <taxon>Bacillati</taxon>
        <taxon>Cyanobacteriota</taxon>
        <taxon>Cyanophyceae</taxon>
        <taxon>Oscillatoriophycideae</taxon>
        <taxon>Chroococcales</taxon>
        <taxon>Geminocystaceae</taxon>
        <taxon>Cyanobacterium</taxon>
    </lineage>
</organism>
<gene>
    <name evidence="2" type="ordered locus">Cyan10605_0201</name>
</gene>
<dbReference type="eggNOG" id="ENOG502Z98P">
    <property type="taxonomic scope" value="Bacteria"/>
</dbReference>
<keyword evidence="3" id="KW-1185">Reference proteome</keyword>
<accession>K9Z0U4</accession>
<dbReference type="AlphaFoldDB" id="K9Z0U4"/>
<dbReference type="RefSeq" id="WP_015218089.1">
    <property type="nucleotide sequence ID" value="NC_019776.1"/>
</dbReference>
<evidence type="ECO:0000313" key="2">
    <source>
        <dbReference type="EMBL" id="AFZ52357.1"/>
    </source>
</evidence>